<name>A0A1G9I7N5_9FLAO</name>
<dbReference type="Pfam" id="PF13088">
    <property type="entry name" value="BNR_2"/>
    <property type="match status" value="1"/>
</dbReference>
<dbReference type="PANTHER" id="PTHR43752">
    <property type="entry name" value="BNR/ASP-BOX REPEAT FAMILY PROTEIN"/>
    <property type="match status" value="1"/>
</dbReference>
<dbReference type="CDD" id="cd15482">
    <property type="entry name" value="Sialidase_non-viral"/>
    <property type="match status" value="1"/>
</dbReference>
<gene>
    <name evidence="2" type="ORF">SAMN04488514_10128</name>
</gene>
<keyword evidence="3" id="KW-1185">Reference proteome</keyword>
<dbReference type="InterPro" id="IPR011040">
    <property type="entry name" value="Sialidase"/>
</dbReference>
<dbReference type="AlphaFoldDB" id="A0A1G9I7N5"/>
<dbReference type="InterPro" id="IPR036278">
    <property type="entry name" value="Sialidase_sf"/>
</dbReference>
<proteinExistence type="predicted"/>
<sequence>MRFLPLFACVLFILSCKDKAKDEAKDTEDAKEETFKLPEVQPIDHAAVVTQEFVYEMEDALTPECHASTVEVSNGVVIASWFGGTEEKNKDVGIWVSRKTNGSWSTPVEVVNGVQDETTRYPCWNPVLFKPKGAPLYLFYKVGPSPQEWWGLYMTSDDDGKTWSEPIDLPEDILGPIKNQPIQLADGTILSPSSLETKSGDWTIHLETSTDMGKTWTTSGPLNDPKEFGAIQPVVLNYGNGKLQLLSRTKNEVVSQNWSNDYGKTWDKMTATSLPNPNSGVDGVTLKDGRQLLVYNPTGKDWGDRVPLSIGLSTDGENWERVLDLEPLRENTDKEGEEYSYPTVIQAEDGMVHIVYTWNRKTVKYIVIDPKKL</sequence>
<dbReference type="Gene3D" id="2.120.10.10">
    <property type="match status" value="1"/>
</dbReference>
<dbReference type="PROSITE" id="PS51257">
    <property type="entry name" value="PROKAR_LIPOPROTEIN"/>
    <property type="match status" value="1"/>
</dbReference>
<feature type="domain" description="Sialidase" evidence="1">
    <location>
        <begin position="78"/>
        <end position="354"/>
    </location>
</feature>
<reference evidence="2 3" key="1">
    <citation type="submission" date="2016-10" db="EMBL/GenBank/DDBJ databases">
        <authorList>
            <person name="de Groot N.N."/>
        </authorList>
    </citation>
    <scope>NUCLEOTIDE SEQUENCE [LARGE SCALE GENOMIC DNA]</scope>
    <source>
        <strain evidence="2 3">DSM 19886</strain>
    </source>
</reference>
<dbReference type="RefSeq" id="WP_089884064.1">
    <property type="nucleotide sequence ID" value="NZ_FNGV01000001.1"/>
</dbReference>
<evidence type="ECO:0000313" key="2">
    <source>
        <dbReference type="EMBL" id="SDL21251.1"/>
    </source>
</evidence>
<evidence type="ECO:0000313" key="3">
    <source>
        <dbReference type="Proteomes" id="UP000199440"/>
    </source>
</evidence>
<organism evidence="2 3">
    <name type="scientific">Kriegella aquimaris</name>
    <dbReference type="NCBI Taxonomy" id="192904"/>
    <lineage>
        <taxon>Bacteria</taxon>
        <taxon>Pseudomonadati</taxon>
        <taxon>Bacteroidota</taxon>
        <taxon>Flavobacteriia</taxon>
        <taxon>Flavobacteriales</taxon>
        <taxon>Flavobacteriaceae</taxon>
        <taxon>Kriegella</taxon>
    </lineage>
</organism>
<dbReference type="EMBL" id="FNGV01000001">
    <property type="protein sequence ID" value="SDL21251.1"/>
    <property type="molecule type" value="Genomic_DNA"/>
</dbReference>
<dbReference type="PANTHER" id="PTHR43752:SF2">
    <property type="entry name" value="BNR_ASP-BOX REPEAT FAMILY PROTEIN"/>
    <property type="match status" value="1"/>
</dbReference>
<dbReference type="Proteomes" id="UP000199440">
    <property type="component" value="Unassembled WGS sequence"/>
</dbReference>
<accession>A0A1G9I7N5</accession>
<dbReference type="STRING" id="192904.SAMN04488514_10128"/>
<dbReference type="SUPFAM" id="SSF50939">
    <property type="entry name" value="Sialidases"/>
    <property type="match status" value="1"/>
</dbReference>
<protein>
    <submittedName>
        <fullName evidence="2">Predicted neuraminidase (Sialidase)</fullName>
    </submittedName>
</protein>
<dbReference type="OrthoDB" id="41724at2"/>
<evidence type="ECO:0000259" key="1">
    <source>
        <dbReference type="Pfam" id="PF13088"/>
    </source>
</evidence>